<evidence type="ECO:0000313" key="1">
    <source>
        <dbReference type="EMBL" id="ELR25320.1"/>
    </source>
</evidence>
<dbReference type="KEGG" id="acan:ACA1_290980"/>
<dbReference type="EMBL" id="KB007805">
    <property type="protein sequence ID" value="ELR25320.1"/>
    <property type="molecule type" value="Genomic_DNA"/>
</dbReference>
<dbReference type="RefSeq" id="XP_004368075.1">
    <property type="nucleotide sequence ID" value="XM_004368018.1"/>
</dbReference>
<gene>
    <name evidence="1" type="ORF">ACA1_290980</name>
</gene>
<protein>
    <submittedName>
        <fullName evidence="1">Uncharacterized protein</fullName>
    </submittedName>
</protein>
<dbReference type="OMA" id="DNKHERT"/>
<keyword evidence="2" id="KW-1185">Reference proteome</keyword>
<dbReference type="AlphaFoldDB" id="L8HJE6"/>
<dbReference type="GeneID" id="14926370"/>
<dbReference type="STRING" id="1257118.L8HJE6"/>
<dbReference type="OrthoDB" id="16380at2759"/>
<sequence length="286" mass="33253">MTWEVVRQAGAVVDGERFILQHTARRKGQEQSVGVVVSDQALYEVADDSAEVRRWDFREIHSVHKLEKNLVRVFLISVSAHGKVSKEKVSVKGWGAGETASNFLIPRDFICATTDEKDELFSVMRTNLVDTWQAHLECEIESIPPTEYYQNHLFLTKRNRKGKLQIRFVVLTDKKMYNFEARMVGRRIEPQKCKRVTTYADDPQAFSITVDTKSAERKQVKSSVTYLVDNKHERTLFIREVKRLYFQAEGTELEQEETTSKPPKKHVCYPRMNCLIGSRTQHRDRK</sequence>
<organism evidence="1 2">
    <name type="scientific">Acanthamoeba castellanii (strain ATCC 30010 / Neff)</name>
    <dbReference type="NCBI Taxonomy" id="1257118"/>
    <lineage>
        <taxon>Eukaryota</taxon>
        <taxon>Amoebozoa</taxon>
        <taxon>Discosea</taxon>
        <taxon>Longamoebia</taxon>
        <taxon>Centramoebida</taxon>
        <taxon>Acanthamoebidae</taxon>
        <taxon>Acanthamoeba</taxon>
    </lineage>
</organism>
<dbReference type="Proteomes" id="UP000011083">
    <property type="component" value="Unassembled WGS sequence"/>
</dbReference>
<name>L8HJE6_ACACF</name>
<evidence type="ECO:0000313" key="2">
    <source>
        <dbReference type="Proteomes" id="UP000011083"/>
    </source>
</evidence>
<proteinExistence type="predicted"/>
<dbReference type="VEuPathDB" id="AmoebaDB:ACA1_290980"/>
<accession>L8HJE6</accession>
<reference evidence="1 2" key="1">
    <citation type="journal article" date="2013" name="Genome Biol.">
        <title>Genome of Acanthamoeba castellanii highlights extensive lateral gene transfer and early evolution of tyrosine kinase signaling.</title>
        <authorList>
            <person name="Clarke M."/>
            <person name="Lohan A.J."/>
            <person name="Liu B."/>
            <person name="Lagkouvardos I."/>
            <person name="Roy S."/>
            <person name="Zafar N."/>
            <person name="Bertelli C."/>
            <person name="Schilde C."/>
            <person name="Kianianmomeni A."/>
            <person name="Burglin T.R."/>
            <person name="Frech C."/>
            <person name="Turcotte B."/>
            <person name="Kopec K.O."/>
            <person name="Synnott J.M."/>
            <person name="Choo C."/>
            <person name="Paponov I."/>
            <person name="Finkler A."/>
            <person name="Soon Heng Tan C."/>
            <person name="Hutchins A.P."/>
            <person name="Weinmeier T."/>
            <person name="Rattei T."/>
            <person name="Chu J.S."/>
            <person name="Gimenez G."/>
            <person name="Irimia M."/>
            <person name="Rigden D.J."/>
            <person name="Fitzpatrick D.A."/>
            <person name="Lorenzo-Morales J."/>
            <person name="Bateman A."/>
            <person name="Chiu C.H."/>
            <person name="Tang P."/>
            <person name="Hegemann P."/>
            <person name="Fromm H."/>
            <person name="Raoult D."/>
            <person name="Greub G."/>
            <person name="Miranda-Saavedra D."/>
            <person name="Chen N."/>
            <person name="Nash P."/>
            <person name="Ginger M.L."/>
            <person name="Horn M."/>
            <person name="Schaap P."/>
            <person name="Caler L."/>
            <person name="Loftus B."/>
        </authorList>
    </citation>
    <scope>NUCLEOTIDE SEQUENCE [LARGE SCALE GENOMIC DNA]</scope>
    <source>
        <strain evidence="1 2">Neff</strain>
    </source>
</reference>